<proteinExistence type="predicted"/>
<dbReference type="PANTHER" id="PTHR43736:SF1">
    <property type="entry name" value="DIHYDRONEOPTERIN TRIPHOSPHATE DIPHOSPHATASE"/>
    <property type="match status" value="1"/>
</dbReference>
<sequence>MSQENTTTDANSKGGSTADFAFDESLVEWTVPAADWLRIHDKHFDGIGTSGFVFDAQNRVLLVQRAAHDSMPNLWEAPGGAVDAEDASVLHGCARELREEVGLVARRMKRLVTEGRSEERWSVFTNRSGTKIICGVGFEVEVEEGSVVLDENEHQAWVWAGEEEVRGERMGDGRGIKLTGMMMRRKLLEAFRLRREDGENVRANEVLMIYSCIFASKYSTESKAGSESSS</sequence>
<evidence type="ECO:0000313" key="3">
    <source>
        <dbReference type="Proteomes" id="UP000005426"/>
    </source>
</evidence>
<dbReference type="SUPFAM" id="SSF55811">
    <property type="entry name" value="Nudix"/>
    <property type="match status" value="1"/>
</dbReference>
<dbReference type="OMA" id="EHQDYVW"/>
<organism evidence="2 3">
    <name type="scientific">Hypocrea atroviridis (strain ATCC 20476 / IMI 206040)</name>
    <name type="common">Trichoderma atroviride</name>
    <dbReference type="NCBI Taxonomy" id="452589"/>
    <lineage>
        <taxon>Eukaryota</taxon>
        <taxon>Fungi</taxon>
        <taxon>Dikarya</taxon>
        <taxon>Ascomycota</taxon>
        <taxon>Pezizomycotina</taxon>
        <taxon>Sordariomycetes</taxon>
        <taxon>Hypocreomycetidae</taxon>
        <taxon>Hypocreales</taxon>
        <taxon>Hypocreaceae</taxon>
        <taxon>Trichoderma</taxon>
    </lineage>
</organism>
<dbReference type="Proteomes" id="UP000005426">
    <property type="component" value="Unassembled WGS sequence"/>
</dbReference>
<dbReference type="Pfam" id="PF00293">
    <property type="entry name" value="NUDIX"/>
    <property type="match status" value="1"/>
</dbReference>
<keyword evidence="3" id="KW-1185">Reference proteome</keyword>
<dbReference type="AlphaFoldDB" id="G9NRJ1"/>
<evidence type="ECO:0000259" key="1">
    <source>
        <dbReference type="PROSITE" id="PS51462"/>
    </source>
</evidence>
<dbReference type="KEGG" id="tatv:25775295"/>
<dbReference type="PANTHER" id="PTHR43736">
    <property type="entry name" value="ADP-RIBOSE PYROPHOSPHATASE"/>
    <property type="match status" value="1"/>
</dbReference>
<feature type="domain" description="Nudix hydrolase" evidence="1">
    <location>
        <begin position="44"/>
        <end position="183"/>
    </location>
</feature>
<dbReference type="OrthoDB" id="276276at2759"/>
<reference evidence="2 3" key="1">
    <citation type="journal article" date="2011" name="Genome Biol.">
        <title>Comparative genome sequence analysis underscores mycoparasitism as the ancestral life style of Trichoderma.</title>
        <authorList>
            <person name="Kubicek C.P."/>
            <person name="Herrera-Estrella A."/>
            <person name="Seidl-Seiboth V."/>
            <person name="Martinez D.A."/>
            <person name="Druzhinina I.S."/>
            <person name="Thon M."/>
            <person name="Zeilinger S."/>
            <person name="Casas-Flores S."/>
            <person name="Horwitz B.A."/>
            <person name="Mukherjee P.K."/>
            <person name="Mukherjee M."/>
            <person name="Kredics L."/>
            <person name="Alcaraz L.D."/>
            <person name="Aerts A."/>
            <person name="Antal Z."/>
            <person name="Atanasova L."/>
            <person name="Cervantes-Badillo M.G."/>
            <person name="Challacombe J."/>
            <person name="Chertkov O."/>
            <person name="McCluskey K."/>
            <person name="Coulpier F."/>
            <person name="Deshpande N."/>
            <person name="von Doehren H."/>
            <person name="Ebbole D.J."/>
            <person name="Esquivel-Naranjo E.U."/>
            <person name="Fekete E."/>
            <person name="Flipphi M."/>
            <person name="Glaser F."/>
            <person name="Gomez-Rodriguez E.Y."/>
            <person name="Gruber S."/>
            <person name="Han C."/>
            <person name="Henrissat B."/>
            <person name="Hermosa R."/>
            <person name="Hernandez-Onate M."/>
            <person name="Karaffa L."/>
            <person name="Kosti I."/>
            <person name="Le Crom S."/>
            <person name="Lindquist E."/>
            <person name="Lucas S."/>
            <person name="Luebeck M."/>
            <person name="Luebeck P.S."/>
            <person name="Margeot A."/>
            <person name="Metz B."/>
            <person name="Misra M."/>
            <person name="Nevalainen H."/>
            <person name="Omann M."/>
            <person name="Packer N."/>
            <person name="Perrone G."/>
            <person name="Uresti-Rivera E.E."/>
            <person name="Salamov A."/>
            <person name="Schmoll M."/>
            <person name="Seiboth B."/>
            <person name="Shapiro H."/>
            <person name="Sukno S."/>
            <person name="Tamayo-Ramos J.A."/>
            <person name="Tisch D."/>
            <person name="Wiest A."/>
            <person name="Wilkinson H.H."/>
            <person name="Zhang M."/>
            <person name="Coutinho P.M."/>
            <person name="Kenerley C.M."/>
            <person name="Monte E."/>
            <person name="Baker S.E."/>
            <person name="Grigoriev I.V."/>
        </authorList>
    </citation>
    <scope>NUCLEOTIDE SEQUENCE [LARGE SCALE GENOMIC DNA]</scope>
    <source>
        <strain evidence="3">ATCC 20476 / IMI 206040</strain>
    </source>
</reference>
<dbReference type="HOGENOM" id="CLU_067850_0_0_1"/>
<dbReference type="GeneID" id="25775295"/>
<accession>G9NRJ1</accession>
<comment type="caution">
    <text evidence="2">The sequence shown here is derived from an EMBL/GenBank/DDBJ whole genome shotgun (WGS) entry which is preliminary data.</text>
</comment>
<name>G9NRJ1_HYPAI</name>
<dbReference type="eggNOG" id="ENOG502S8JU">
    <property type="taxonomic scope" value="Eukaryota"/>
</dbReference>
<gene>
    <name evidence="2" type="ORF">TRIATDRAFT_132598</name>
</gene>
<dbReference type="EMBL" id="ABDG02000022">
    <property type="protein sequence ID" value="EHK46624.1"/>
    <property type="molecule type" value="Genomic_DNA"/>
</dbReference>
<protein>
    <recommendedName>
        <fullName evidence="1">Nudix hydrolase domain-containing protein</fullName>
    </recommendedName>
</protein>
<dbReference type="InterPro" id="IPR015797">
    <property type="entry name" value="NUDIX_hydrolase-like_dom_sf"/>
</dbReference>
<dbReference type="InterPro" id="IPR000086">
    <property type="entry name" value="NUDIX_hydrolase_dom"/>
</dbReference>
<dbReference type="PROSITE" id="PS51462">
    <property type="entry name" value="NUDIX"/>
    <property type="match status" value="1"/>
</dbReference>
<dbReference type="CDD" id="cd02883">
    <property type="entry name" value="NUDIX_Hydrolase"/>
    <property type="match status" value="1"/>
</dbReference>
<dbReference type="Gene3D" id="3.90.79.10">
    <property type="entry name" value="Nucleoside Triphosphate Pyrophosphohydrolase"/>
    <property type="match status" value="1"/>
</dbReference>
<evidence type="ECO:0000313" key="2">
    <source>
        <dbReference type="EMBL" id="EHK46624.1"/>
    </source>
</evidence>